<reference evidence="3 4" key="1">
    <citation type="submission" date="2011-11" db="EMBL/GenBank/DDBJ databases">
        <title>Whole genome shotgun sequence of Gordonia araii NBRC 100433.</title>
        <authorList>
            <person name="Yoshida Y."/>
            <person name="Hosoyama A."/>
            <person name="Tsuchikane K."/>
            <person name="Katsumata H."/>
            <person name="Yamazaki S."/>
            <person name="Fujita N."/>
        </authorList>
    </citation>
    <scope>NUCLEOTIDE SEQUENCE [LARGE SCALE GENOMIC DNA]</scope>
    <source>
        <strain evidence="3 4">NBRC 100433</strain>
    </source>
</reference>
<evidence type="ECO:0000256" key="1">
    <source>
        <dbReference type="SAM" id="MobiDB-lite"/>
    </source>
</evidence>
<feature type="region of interest" description="Disordered" evidence="1">
    <location>
        <begin position="1"/>
        <end position="20"/>
    </location>
</feature>
<dbReference type="EMBL" id="BAEE01000012">
    <property type="protein sequence ID" value="GAB08501.1"/>
    <property type="molecule type" value="Genomic_DNA"/>
</dbReference>
<keyword evidence="4" id="KW-1185">Reference proteome</keyword>
<proteinExistence type="predicted"/>
<dbReference type="SMART" id="SM00507">
    <property type="entry name" value="HNHc"/>
    <property type="match status" value="1"/>
</dbReference>
<feature type="region of interest" description="Disordered" evidence="1">
    <location>
        <begin position="476"/>
        <end position="553"/>
    </location>
</feature>
<feature type="domain" description="HNH nuclease" evidence="2">
    <location>
        <begin position="390"/>
        <end position="442"/>
    </location>
</feature>
<dbReference type="AlphaFoldDB" id="G7GY26"/>
<gene>
    <name evidence="3" type="ORF">GOARA_012_00510</name>
</gene>
<dbReference type="Proteomes" id="UP000035088">
    <property type="component" value="Unassembled WGS sequence"/>
</dbReference>
<evidence type="ECO:0000259" key="2">
    <source>
        <dbReference type="SMART" id="SM00507"/>
    </source>
</evidence>
<dbReference type="InterPro" id="IPR003870">
    <property type="entry name" value="DUF222"/>
</dbReference>
<sequence>MNPMGDPDGTAIGVESRPVAGSAVDLPESPLELVRLADAALAKAASAPLSAVTEDGLLETARISERLRRRQVGFDAQLLTEVNDRGAHEREGFVRLSTWLSHGLRLGRSEARRRYGQAQKIAKLTGMTGQTLPPALPATAAAVTAGDIGHQHVAVIMAVMRELPHSLPAEVKESAEADLAGMAAQLAPGELSRAGRRLVELLDPDGRLTDETDRQRVRSLFIGIQDRQTMTDLTGRLTPVVRAKFELLLANWAVAGMNNPDDPQAERLFGSVEDVADTDEARERLTRARQRDHRSIAQRNHDAFEAFLDYVIGHGGLGKPKRIPGQLVITASLAEIKAGCGTALTATGSLVPIGDLVTLAAHLDPSLVVFADHTRDVLYQGRAKRSATLAQRLALFARDRGCSAPDCDAPLVASQMHHLPDWAKGGATDIDKLTPADGRHNRAVGDRAGQWETAYRRRGPDAGRVVWRLRCRDGTLSRPRINDTHHPDDLARRASSVKRLRQHRGEADPDPPDCPTDHPRTCAGPAEAGADSAGADNVRPAGEQPSPTETRICNRLGYTTL</sequence>
<accession>G7GY26</accession>
<protein>
    <recommendedName>
        <fullName evidence="2">HNH nuclease domain-containing protein</fullName>
    </recommendedName>
</protein>
<evidence type="ECO:0000313" key="3">
    <source>
        <dbReference type="EMBL" id="GAB08501.1"/>
    </source>
</evidence>
<feature type="compositionally biased region" description="Basic and acidic residues" evidence="1">
    <location>
        <begin position="476"/>
        <end position="492"/>
    </location>
</feature>
<name>G7GY26_9ACTN</name>
<dbReference type="STRING" id="1073574.GOARA_012_00510"/>
<organism evidence="3 4">
    <name type="scientific">Gordonia araii NBRC 100433</name>
    <dbReference type="NCBI Taxonomy" id="1073574"/>
    <lineage>
        <taxon>Bacteria</taxon>
        <taxon>Bacillati</taxon>
        <taxon>Actinomycetota</taxon>
        <taxon>Actinomycetes</taxon>
        <taxon>Mycobacteriales</taxon>
        <taxon>Gordoniaceae</taxon>
        <taxon>Gordonia</taxon>
    </lineage>
</organism>
<dbReference type="Pfam" id="PF02720">
    <property type="entry name" value="DUF222"/>
    <property type="match status" value="1"/>
</dbReference>
<evidence type="ECO:0000313" key="4">
    <source>
        <dbReference type="Proteomes" id="UP000035088"/>
    </source>
</evidence>
<comment type="caution">
    <text evidence="3">The sequence shown here is derived from an EMBL/GenBank/DDBJ whole genome shotgun (WGS) entry which is preliminary data.</text>
</comment>
<dbReference type="InterPro" id="IPR003615">
    <property type="entry name" value="HNH_nuc"/>
</dbReference>